<evidence type="ECO:0000313" key="2">
    <source>
        <dbReference type="Proteomes" id="UP000006048"/>
    </source>
</evidence>
<reference evidence="1 2" key="1">
    <citation type="submission" date="2012-06" db="EMBL/GenBank/DDBJ databases">
        <title>The complete chromosome of genome of Turneriella parva DSM 21527.</title>
        <authorList>
            <consortium name="US DOE Joint Genome Institute (JGI-PGF)"/>
            <person name="Lucas S."/>
            <person name="Han J."/>
            <person name="Lapidus A."/>
            <person name="Bruce D."/>
            <person name="Goodwin L."/>
            <person name="Pitluck S."/>
            <person name="Peters L."/>
            <person name="Kyrpides N."/>
            <person name="Mavromatis K."/>
            <person name="Ivanova N."/>
            <person name="Mikhailova N."/>
            <person name="Chertkov O."/>
            <person name="Detter J.C."/>
            <person name="Tapia R."/>
            <person name="Han C."/>
            <person name="Land M."/>
            <person name="Hauser L."/>
            <person name="Markowitz V."/>
            <person name="Cheng J.-F."/>
            <person name="Hugenholtz P."/>
            <person name="Woyke T."/>
            <person name="Wu D."/>
            <person name="Gronow S."/>
            <person name="Wellnitz S."/>
            <person name="Brambilla E."/>
            <person name="Klenk H.-P."/>
            <person name="Eisen J.A."/>
        </authorList>
    </citation>
    <scope>NUCLEOTIDE SEQUENCE [LARGE SCALE GENOMIC DNA]</scope>
    <source>
        <strain evidence="2">ATCC BAA-1111 / DSM 21527 / NCTC 11395 / H</strain>
    </source>
</reference>
<dbReference type="RefSeq" id="WP_014803796.1">
    <property type="nucleotide sequence ID" value="NC_018020.1"/>
</dbReference>
<dbReference type="InterPro" id="IPR015943">
    <property type="entry name" value="WD40/YVTN_repeat-like_dom_sf"/>
</dbReference>
<accession>I4B7N4</accession>
<dbReference type="InterPro" id="IPR019405">
    <property type="entry name" value="Lactonase_7-beta_prop"/>
</dbReference>
<dbReference type="Proteomes" id="UP000006048">
    <property type="component" value="Chromosome"/>
</dbReference>
<sequence>MRRPVTRSLKPFYAAALLAGVNPHYIHAEPPRVYASRPVAVTATCNLQGDVKDCKVRFLLQPFKGVQLALGGQKVPARFSNADKTLAETNVVLKALPAGLGTAEIVATHPATGSNRVIAVTLAQGQPAEVPLVALDVPSARHRFVRRIATGKQPKSAMFISPTRVVLPLLDDNHSEVIDILTGQVTRLELPAKYAKRGGFVESVVVPTRGEFWVSQMQAAAIHRFAIDTLEYRGTIDLTGSWTKVLAYDTVRNLVYASNWNSSDISVVSVEKLKELKRIKMSGVPRGMAFSNDGSTMVAAIFGGKSDSDRAGRTVTIDLETQKVTSTITTGGASRHAIRLKKGSNLFAVSDMARSLIYFIEGYKKTDELRVFANPNTIAESPDGKYLYVSSRGHNNPKSYLIKGHEFGKLNVIDSQTHKMIEQIEAGNQPTGLDVSPDGRYVVLTDFLDHAMRVYERVDF</sequence>
<protein>
    <submittedName>
        <fullName evidence="1">Surface antigen</fullName>
    </submittedName>
</protein>
<dbReference type="InterPro" id="IPR011048">
    <property type="entry name" value="Haem_d1_sf"/>
</dbReference>
<dbReference type="KEGG" id="tpx:Turpa_2651"/>
<dbReference type="AlphaFoldDB" id="I4B7N4"/>
<dbReference type="SUPFAM" id="SSF51004">
    <property type="entry name" value="C-terminal (heme d1) domain of cytochrome cd1-nitrite reductase"/>
    <property type="match status" value="1"/>
</dbReference>
<name>I4B7N4_TURPD</name>
<dbReference type="Gene3D" id="2.130.10.10">
    <property type="entry name" value="YVTN repeat-like/Quinoprotein amine dehydrogenase"/>
    <property type="match status" value="1"/>
</dbReference>
<dbReference type="InterPro" id="IPR051200">
    <property type="entry name" value="Host-pathogen_enzymatic-act"/>
</dbReference>
<dbReference type="PANTHER" id="PTHR47197:SF3">
    <property type="entry name" value="DIHYDRO-HEME D1 DEHYDROGENASE"/>
    <property type="match status" value="1"/>
</dbReference>
<dbReference type="EMBL" id="CP002959">
    <property type="protein sequence ID" value="AFM13291.1"/>
    <property type="molecule type" value="Genomic_DNA"/>
</dbReference>
<dbReference type="PANTHER" id="PTHR47197">
    <property type="entry name" value="PROTEIN NIRF"/>
    <property type="match status" value="1"/>
</dbReference>
<dbReference type="Pfam" id="PF10282">
    <property type="entry name" value="Lactonase"/>
    <property type="match status" value="1"/>
</dbReference>
<organism evidence="1 2">
    <name type="scientific">Turneriella parva (strain ATCC BAA-1111 / DSM 21527 / NCTC 11395 / H)</name>
    <name type="common">Leptospira parva</name>
    <dbReference type="NCBI Taxonomy" id="869212"/>
    <lineage>
        <taxon>Bacteria</taxon>
        <taxon>Pseudomonadati</taxon>
        <taxon>Spirochaetota</taxon>
        <taxon>Spirochaetia</taxon>
        <taxon>Leptospirales</taxon>
        <taxon>Leptospiraceae</taxon>
        <taxon>Turneriella</taxon>
    </lineage>
</organism>
<dbReference type="OrthoDB" id="9772811at2"/>
<gene>
    <name evidence="1" type="ordered locus">Turpa_2651</name>
</gene>
<evidence type="ECO:0000313" key="1">
    <source>
        <dbReference type="EMBL" id="AFM13291.1"/>
    </source>
</evidence>
<proteinExistence type="predicted"/>
<dbReference type="STRING" id="869212.Turpa_2651"/>
<dbReference type="HOGENOM" id="CLU_049724_0_0_12"/>
<keyword evidence="2" id="KW-1185">Reference proteome</keyword>